<feature type="region of interest" description="Disordered" evidence="1">
    <location>
        <begin position="97"/>
        <end position="156"/>
    </location>
</feature>
<accession>A0ABX3ZPD9</accession>
<comment type="caution">
    <text evidence="2">The sequence shown here is derived from an EMBL/GenBank/DDBJ whole genome shotgun (WGS) entry which is preliminary data.</text>
</comment>
<dbReference type="EMBL" id="NIPV01000102">
    <property type="protein sequence ID" value="OWJ71999.1"/>
    <property type="molecule type" value="Genomic_DNA"/>
</dbReference>
<evidence type="ECO:0000313" key="2">
    <source>
        <dbReference type="EMBL" id="OWJ71999.1"/>
    </source>
</evidence>
<dbReference type="RefSeq" id="WP_035747366.1">
    <property type="nucleotide sequence ID" value="NZ_JFGS01000058.1"/>
</dbReference>
<feature type="compositionally biased region" description="Basic and acidic residues" evidence="1">
    <location>
        <begin position="97"/>
        <end position="130"/>
    </location>
</feature>
<name>A0ABX3ZPD9_9RHOB</name>
<feature type="region of interest" description="Disordered" evidence="1">
    <location>
        <begin position="177"/>
        <end position="200"/>
    </location>
</feature>
<evidence type="ECO:0000313" key="3">
    <source>
        <dbReference type="Proteomes" id="UP000214673"/>
    </source>
</evidence>
<organism evidence="2 3">
    <name type="scientific">Haematobacter missouriensis</name>
    <dbReference type="NCBI Taxonomy" id="366616"/>
    <lineage>
        <taxon>Bacteria</taxon>
        <taxon>Pseudomonadati</taxon>
        <taxon>Pseudomonadota</taxon>
        <taxon>Alphaproteobacteria</taxon>
        <taxon>Rhodobacterales</taxon>
        <taxon>Paracoccaceae</taxon>
        <taxon>Haematobacter</taxon>
    </lineage>
</organism>
<gene>
    <name evidence="2" type="ORF">CDV53_18165</name>
</gene>
<reference evidence="2 3" key="1">
    <citation type="submission" date="2016-11" db="EMBL/GenBank/DDBJ databases">
        <title>Comparison of Traditional DNA-DNA Hybridization with In Silico Genomic Analysis.</title>
        <authorList>
            <person name="Nicholson A.C."/>
            <person name="Sammons S."/>
            <person name="Humrighouse B.W."/>
            <person name="Graziano J."/>
            <person name="Lasker B."/>
            <person name="Whitney A.M."/>
            <person name="Mcquiston J.R."/>
        </authorList>
    </citation>
    <scope>NUCLEOTIDE SEQUENCE [LARGE SCALE GENOMIC DNA]</scope>
    <source>
        <strain evidence="2 3">H1892</strain>
    </source>
</reference>
<feature type="region of interest" description="Disordered" evidence="1">
    <location>
        <begin position="226"/>
        <end position="265"/>
    </location>
</feature>
<proteinExistence type="predicted"/>
<keyword evidence="3" id="KW-1185">Reference proteome</keyword>
<feature type="compositionally biased region" description="Basic and acidic residues" evidence="1">
    <location>
        <begin position="182"/>
        <end position="200"/>
    </location>
</feature>
<feature type="compositionally biased region" description="Basic and acidic residues" evidence="1">
    <location>
        <begin position="138"/>
        <end position="156"/>
    </location>
</feature>
<dbReference type="Proteomes" id="UP000214673">
    <property type="component" value="Unassembled WGS sequence"/>
</dbReference>
<sequence length="265" mass="30192">MQDRDKAKRAEARKEALAAAAGALGAVWGALPTVTPWGRRKQAAEAWFEAQAEAGNHRQTIDHLKLSLTNLRDPRDIERAERYITQHQEQLAALRREADLRASESPKQTEMRHEAERKAAETAERYRRDNPPPPSPEELARRRQDEIIHRQQMEKADQLERLAHDVRVLVEAKASEVWAKAQQDHPTDHSEAQKAARQAIRREVNAAVGSREWPRPVQDVFERITRDTFTVPQPEPKPKPTLASEEKPAEKLLPASRTKGSDYGM</sequence>
<protein>
    <submittedName>
        <fullName evidence="2">Uncharacterized protein</fullName>
    </submittedName>
</protein>
<evidence type="ECO:0000256" key="1">
    <source>
        <dbReference type="SAM" id="MobiDB-lite"/>
    </source>
</evidence>